<dbReference type="EMBL" id="JBHSOF010000091">
    <property type="protein sequence ID" value="MFC5668300.1"/>
    <property type="molecule type" value="Genomic_DNA"/>
</dbReference>
<evidence type="ECO:0000313" key="2">
    <source>
        <dbReference type="Proteomes" id="UP001595975"/>
    </source>
</evidence>
<sequence>MTNASQRPQVGYTAPVGSIDLPAFDDDGTTYEVWPCVDCHPWHAEVILEGQDVLVREWHAVDCPLFQQLLAND</sequence>
<organism evidence="1 2">
    <name type="scientific">Kitasatospora misakiensis</name>
    <dbReference type="NCBI Taxonomy" id="67330"/>
    <lineage>
        <taxon>Bacteria</taxon>
        <taxon>Bacillati</taxon>
        <taxon>Actinomycetota</taxon>
        <taxon>Actinomycetes</taxon>
        <taxon>Kitasatosporales</taxon>
        <taxon>Streptomycetaceae</taxon>
        <taxon>Kitasatospora</taxon>
    </lineage>
</organism>
<name>A0ABW0XEI4_9ACTN</name>
<gene>
    <name evidence="1" type="ORF">ACFP3U_35735</name>
</gene>
<dbReference type="Proteomes" id="UP001595975">
    <property type="component" value="Unassembled WGS sequence"/>
</dbReference>
<accession>A0ABW0XEI4</accession>
<proteinExistence type="predicted"/>
<protein>
    <submittedName>
        <fullName evidence="1">Uncharacterized protein</fullName>
    </submittedName>
</protein>
<evidence type="ECO:0000313" key="1">
    <source>
        <dbReference type="EMBL" id="MFC5668300.1"/>
    </source>
</evidence>
<comment type="caution">
    <text evidence="1">The sequence shown here is derived from an EMBL/GenBank/DDBJ whole genome shotgun (WGS) entry which is preliminary data.</text>
</comment>
<dbReference type="RefSeq" id="WP_380229936.1">
    <property type="nucleotide sequence ID" value="NZ_JBHSOF010000091.1"/>
</dbReference>
<reference evidence="2" key="1">
    <citation type="journal article" date="2019" name="Int. J. Syst. Evol. Microbiol.">
        <title>The Global Catalogue of Microorganisms (GCM) 10K type strain sequencing project: providing services to taxonomists for standard genome sequencing and annotation.</title>
        <authorList>
            <consortium name="The Broad Institute Genomics Platform"/>
            <consortium name="The Broad Institute Genome Sequencing Center for Infectious Disease"/>
            <person name="Wu L."/>
            <person name="Ma J."/>
        </authorList>
    </citation>
    <scope>NUCLEOTIDE SEQUENCE [LARGE SCALE GENOMIC DNA]</scope>
    <source>
        <strain evidence="2">CGMCC 4.1437</strain>
    </source>
</reference>
<keyword evidence="2" id="KW-1185">Reference proteome</keyword>